<dbReference type="InterPro" id="IPR049492">
    <property type="entry name" value="BD-FAE-like_dom"/>
</dbReference>
<gene>
    <name evidence="4" type="ORF">ACFFVB_05620</name>
</gene>
<dbReference type="RefSeq" id="WP_382381735.1">
    <property type="nucleotide sequence ID" value="NZ_JBHMEZ010000003.1"/>
</dbReference>
<organism evidence="4 5">
    <name type="scientific">Formosa undariae</name>
    <dbReference type="NCBI Taxonomy" id="1325436"/>
    <lineage>
        <taxon>Bacteria</taxon>
        <taxon>Pseudomonadati</taxon>
        <taxon>Bacteroidota</taxon>
        <taxon>Flavobacteriia</taxon>
        <taxon>Flavobacteriales</taxon>
        <taxon>Flavobacteriaceae</taxon>
        <taxon>Formosa</taxon>
    </lineage>
</organism>
<dbReference type="Pfam" id="PF20434">
    <property type="entry name" value="BD-FAE"/>
    <property type="match status" value="1"/>
</dbReference>
<evidence type="ECO:0000313" key="5">
    <source>
        <dbReference type="Proteomes" id="UP001589605"/>
    </source>
</evidence>
<keyword evidence="5" id="KW-1185">Reference proteome</keyword>
<dbReference type="Gene3D" id="3.40.50.1820">
    <property type="entry name" value="alpha/beta hydrolase"/>
    <property type="match status" value="1"/>
</dbReference>
<protein>
    <submittedName>
        <fullName evidence="4">Alpha/beta hydrolase fold domain-containing protein</fullName>
    </submittedName>
</protein>
<dbReference type="PANTHER" id="PTHR48081">
    <property type="entry name" value="AB HYDROLASE SUPERFAMILY PROTEIN C4A8.06C"/>
    <property type="match status" value="1"/>
</dbReference>
<name>A0ABV5F042_9FLAO</name>
<dbReference type="InterPro" id="IPR029058">
    <property type="entry name" value="AB_hydrolase_fold"/>
</dbReference>
<feature type="chain" id="PRO_5046711874" evidence="2">
    <location>
        <begin position="22"/>
        <end position="287"/>
    </location>
</feature>
<evidence type="ECO:0000259" key="3">
    <source>
        <dbReference type="Pfam" id="PF20434"/>
    </source>
</evidence>
<keyword evidence="1 4" id="KW-0378">Hydrolase</keyword>
<feature type="signal peptide" evidence="2">
    <location>
        <begin position="1"/>
        <end position="21"/>
    </location>
</feature>
<evidence type="ECO:0000256" key="1">
    <source>
        <dbReference type="ARBA" id="ARBA00022801"/>
    </source>
</evidence>
<evidence type="ECO:0000256" key="2">
    <source>
        <dbReference type="SAM" id="SignalP"/>
    </source>
</evidence>
<sequence>MKPIKTIIILLFIAVTCFSCTSDSTSEGSDFLDLEATIKTDVEYGIEEFQTYDIYLPAHRDIDTKTLILVHGGGWTSVDKKDMNTFIELIQKDLPNLAILNMNYRLVDETSEAYPMQINDITAVVNHLNSNIDAYQISKDFGFVGVSAGAHLAMLWSYAFDDTQQTKMVGSIVGPTNFTDPAYLEDLNFNTLNQLEQLYGLDLTTEFLEKISPYHQITELAPPTILFYGGKDPLIPTSQGDQLQSKLQELGIMHEYTLYPEAGHGWEGLELLDTWSKLKVFIGANLE</sequence>
<feature type="domain" description="BD-FAE-like" evidence="3">
    <location>
        <begin position="53"/>
        <end position="247"/>
    </location>
</feature>
<dbReference type="InterPro" id="IPR050300">
    <property type="entry name" value="GDXG_lipolytic_enzyme"/>
</dbReference>
<dbReference type="SUPFAM" id="SSF53474">
    <property type="entry name" value="alpha/beta-Hydrolases"/>
    <property type="match status" value="1"/>
</dbReference>
<reference evidence="4 5" key="1">
    <citation type="submission" date="2024-09" db="EMBL/GenBank/DDBJ databases">
        <authorList>
            <person name="Sun Q."/>
            <person name="Mori K."/>
        </authorList>
    </citation>
    <scope>NUCLEOTIDE SEQUENCE [LARGE SCALE GENOMIC DNA]</scope>
    <source>
        <strain evidence="4 5">CECT 8286</strain>
    </source>
</reference>
<dbReference type="GO" id="GO:0016787">
    <property type="term" value="F:hydrolase activity"/>
    <property type="evidence" value="ECO:0007669"/>
    <property type="project" value="UniProtKB-KW"/>
</dbReference>
<comment type="caution">
    <text evidence="4">The sequence shown here is derived from an EMBL/GenBank/DDBJ whole genome shotgun (WGS) entry which is preliminary data.</text>
</comment>
<keyword evidence="2" id="KW-0732">Signal</keyword>
<evidence type="ECO:0000313" key="4">
    <source>
        <dbReference type="EMBL" id="MFB9052553.1"/>
    </source>
</evidence>
<proteinExistence type="predicted"/>
<accession>A0ABV5F042</accession>
<dbReference type="Proteomes" id="UP001589605">
    <property type="component" value="Unassembled WGS sequence"/>
</dbReference>
<dbReference type="EMBL" id="JBHMEZ010000003">
    <property type="protein sequence ID" value="MFB9052553.1"/>
    <property type="molecule type" value="Genomic_DNA"/>
</dbReference>